<evidence type="ECO:0000259" key="1">
    <source>
        <dbReference type="PROSITE" id="PS50995"/>
    </source>
</evidence>
<dbReference type="GO" id="GO:0003700">
    <property type="term" value="F:DNA-binding transcription factor activity"/>
    <property type="evidence" value="ECO:0007669"/>
    <property type="project" value="InterPro"/>
</dbReference>
<dbReference type="InterPro" id="IPR039422">
    <property type="entry name" value="MarR/SlyA-like"/>
</dbReference>
<reference evidence="2 3" key="1">
    <citation type="submission" date="2019-06" db="EMBL/GenBank/DDBJ databases">
        <title>Whole genome sequence for Cellvibrionaceae sp. R142.</title>
        <authorList>
            <person name="Wang G."/>
        </authorList>
    </citation>
    <scope>NUCLEOTIDE SEQUENCE [LARGE SCALE GENOMIC DNA]</scope>
    <source>
        <strain evidence="2 3">R142</strain>
    </source>
</reference>
<dbReference type="Pfam" id="PF12802">
    <property type="entry name" value="MarR_2"/>
    <property type="match status" value="1"/>
</dbReference>
<dbReference type="SMART" id="SM00347">
    <property type="entry name" value="HTH_MARR"/>
    <property type="match status" value="1"/>
</dbReference>
<accession>A0A545TSC4</accession>
<proteinExistence type="predicted"/>
<dbReference type="GO" id="GO:0006950">
    <property type="term" value="P:response to stress"/>
    <property type="evidence" value="ECO:0007669"/>
    <property type="project" value="TreeGrafter"/>
</dbReference>
<dbReference type="PANTHER" id="PTHR33164:SF107">
    <property type="entry name" value="TRANSCRIPTIONAL REGULATORY PROTEIN"/>
    <property type="match status" value="1"/>
</dbReference>
<dbReference type="Gene3D" id="1.10.10.10">
    <property type="entry name" value="Winged helix-like DNA-binding domain superfamily/Winged helix DNA-binding domain"/>
    <property type="match status" value="1"/>
</dbReference>
<dbReference type="PROSITE" id="PS50995">
    <property type="entry name" value="HTH_MARR_2"/>
    <property type="match status" value="1"/>
</dbReference>
<sequence length="150" mass="16701">MVGPAGRMDKRIFFLISKARHNLHKRMERIMEAAIGVPVTQVVALLALESRDGSQLKGLGRFLGLNKSGVTGLVKRMEDNRLVRKQPDALDGRATRVFMTAKGKRVLQQAKPIIKIQNTELVRGFSDSEIAVVLRFLNHLCDNGELEPAN</sequence>
<dbReference type="PANTHER" id="PTHR33164">
    <property type="entry name" value="TRANSCRIPTIONAL REGULATOR, MARR FAMILY"/>
    <property type="match status" value="1"/>
</dbReference>
<evidence type="ECO:0000313" key="2">
    <source>
        <dbReference type="EMBL" id="TQV80041.1"/>
    </source>
</evidence>
<organism evidence="2 3">
    <name type="scientific">Exilibacterium tricleocarpae</name>
    <dbReference type="NCBI Taxonomy" id="2591008"/>
    <lineage>
        <taxon>Bacteria</taxon>
        <taxon>Pseudomonadati</taxon>
        <taxon>Pseudomonadota</taxon>
        <taxon>Gammaproteobacteria</taxon>
        <taxon>Cellvibrionales</taxon>
        <taxon>Cellvibrionaceae</taxon>
        <taxon>Exilibacterium</taxon>
    </lineage>
</organism>
<dbReference type="EMBL" id="VHSG01000010">
    <property type="protein sequence ID" value="TQV80041.1"/>
    <property type="molecule type" value="Genomic_DNA"/>
</dbReference>
<dbReference type="AlphaFoldDB" id="A0A545TSC4"/>
<dbReference type="InterPro" id="IPR036388">
    <property type="entry name" value="WH-like_DNA-bd_sf"/>
</dbReference>
<protein>
    <submittedName>
        <fullName evidence="2">Winged helix-turn-helix transcriptional regulator</fullName>
    </submittedName>
</protein>
<dbReference type="SUPFAM" id="SSF46785">
    <property type="entry name" value="Winged helix' DNA-binding domain"/>
    <property type="match status" value="1"/>
</dbReference>
<dbReference type="InterPro" id="IPR000835">
    <property type="entry name" value="HTH_MarR-typ"/>
</dbReference>
<comment type="caution">
    <text evidence="2">The sequence shown here is derived from an EMBL/GenBank/DDBJ whole genome shotgun (WGS) entry which is preliminary data.</text>
</comment>
<name>A0A545TSC4_9GAMM</name>
<evidence type="ECO:0000313" key="3">
    <source>
        <dbReference type="Proteomes" id="UP000319732"/>
    </source>
</evidence>
<dbReference type="InterPro" id="IPR036390">
    <property type="entry name" value="WH_DNA-bd_sf"/>
</dbReference>
<dbReference type="Proteomes" id="UP000319732">
    <property type="component" value="Unassembled WGS sequence"/>
</dbReference>
<feature type="domain" description="HTH marR-type" evidence="1">
    <location>
        <begin position="9"/>
        <end position="142"/>
    </location>
</feature>
<dbReference type="OrthoDB" id="5296557at2"/>
<gene>
    <name evidence="2" type="ORF">FKG94_10225</name>
</gene>
<keyword evidence="3" id="KW-1185">Reference proteome</keyword>